<proteinExistence type="inferred from homology"/>
<reference evidence="9" key="1">
    <citation type="submission" date="2019-11" db="EMBL/GenBank/DDBJ databases">
        <authorList>
            <person name="Feng L."/>
        </authorList>
    </citation>
    <scope>NUCLEOTIDE SEQUENCE</scope>
    <source>
        <strain evidence="9">AodontolyticusLFYP35</strain>
    </source>
</reference>
<dbReference type="Pfam" id="PF00528">
    <property type="entry name" value="BPD_transp_1"/>
    <property type="match status" value="1"/>
</dbReference>
<feature type="transmembrane region" description="Helical" evidence="7">
    <location>
        <begin position="97"/>
        <end position="121"/>
    </location>
</feature>
<keyword evidence="3" id="KW-1003">Cell membrane</keyword>
<comment type="similarity">
    <text evidence="7">Belongs to the binding-protein-dependent transport system permease family.</text>
</comment>
<evidence type="ECO:0000256" key="6">
    <source>
        <dbReference type="ARBA" id="ARBA00023136"/>
    </source>
</evidence>
<organism evidence="9">
    <name type="scientific">Schaalia odontolytica</name>
    <dbReference type="NCBI Taxonomy" id="1660"/>
    <lineage>
        <taxon>Bacteria</taxon>
        <taxon>Bacillati</taxon>
        <taxon>Actinomycetota</taxon>
        <taxon>Actinomycetes</taxon>
        <taxon>Actinomycetales</taxon>
        <taxon>Actinomycetaceae</taxon>
        <taxon>Schaalia</taxon>
    </lineage>
</organism>
<dbReference type="PANTHER" id="PTHR43744:SF3">
    <property type="entry name" value="LACTOSE TRANSPORT SYSTEM PERMEASE PROTEIN LACG"/>
    <property type="match status" value="1"/>
</dbReference>
<evidence type="ECO:0000259" key="8">
    <source>
        <dbReference type="PROSITE" id="PS50928"/>
    </source>
</evidence>
<evidence type="ECO:0000256" key="3">
    <source>
        <dbReference type="ARBA" id="ARBA00022475"/>
    </source>
</evidence>
<evidence type="ECO:0000256" key="7">
    <source>
        <dbReference type="RuleBase" id="RU363032"/>
    </source>
</evidence>
<protein>
    <submittedName>
        <fullName evidence="9">L-arabinose transport system permease protein AraQ</fullName>
    </submittedName>
</protein>
<keyword evidence="2 7" id="KW-0813">Transport</keyword>
<feature type="transmembrane region" description="Helical" evidence="7">
    <location>
        <begin position="268"/>
        <end position="287"/>
    </location>
</feature>
<accession>A0A6N2TVQ2</accession>
<keyword evidence="6 7" id="KW-0472">Membrane</keyword>
<dbReference type="EMBL" id="CACRSM010000003">
    <property type="protein sequence ID" value="VYT09367.1"/>
    <property type="molecule type" value="Genomic_DNA"/>
</dbReference>
<feature type="domain" description="ABC transmembrane type-1" evidence="8">
    <location>
        <begin position="98"/>
        <end position="287"/>
    </location>
</feature>
<dbReference type="InterPro" id="IPR000515">
    <property type="entry name" value="MetI-like"/>
</dbReference>
<dbReference type="GO" id="GO:0005886">
    <property type="term" value="C:plasma membrane"/>
    <property type="evidence" value="ECO:0007669"/>
    <property type="project" value="UniProtKB-SubCell"/>
</dbReference>
<dbReference type="PANTHER" id="PTHR43744">
    <property type="entry name" value="ABC TRANSPORTER PERMEASE PROTEIN MG189-RELATED-RELATED"/>
    <property type="match status" value="1"/>
</dbReference>
<dbReference type="GO" id="GO:0055085">
    <property type="term" value="P:transmembrane transport"/>
    <property type="evidence" value="ECO:0007669"/>
    <property type="project" value="InterPro"/>
</dbReference>
<evidence type="ECO:0000256" key="2">
    <source>
        <dbReference type="ARBA" id="ARBA00022448"/>
    </source>
</evidence>
<evidence type="ECO:0000313" key="9">
    <source>
        <dbReference type="EMBL" id="VYT09367.1"/>
    </source>
</evidence>
<name>A0A6N2TVQ2_9ACTO</name>
<gene>
    <name evidence="9" type="primary">araQ_4</name>
    <name evidence="9" type="ORF">AOLFYP35_01507</name>
</gene>
<keyword evidence="5 7" id="KW-1133">Transmembrane helix</keyword>
<keyword evidence="4 7" id="KW-0812">Transmembrane</keyword>
<feature type="transmembrane region" description="Helical" evidence="7">
    <location>
        <begin position="213"/>
        <end position="233"/>
    </location>
</feature>
<dbReference type="CDD" id="cd06261">
    <property type="entry name" value="TM_PBP2"/>
    <property type="match status" value="1"/>
</dbReference>
<sequence>MSTATVNTRSETPRRELPWRRRGEAGFDKPTLPGFIGRYLLLLFCFVITVGPFLWELSTSLKGPGDDIYAFPPSLIPSNPTLDNYSEVLRTVPVISYAWHSLLVGIGTVLTNVVFSTFAGYAFAQMKFRGKGLFMAIMLSTLLLPGEVTLTSQYLTIKSLGAANSLVGVFLPGAISAMNVLLMYTAARAIPNSILDAAAIDGATTYQRLRHIVWPNVKGMASVVALMSFIGAWDDFLWPLVVLNEPEKYTLTVGMQYLQSSFGTDQRVVAAGTMIALIPLIILFAFAQKYFFKGVEAGGVKG</sequence>
<comment type="subcellular location">
    <subcellularLocation>
        <location evidence="1 7">Cell membrane</location>
        <topology evidence="1 7">Multi-pass membrane protein</topology>
    </subcellularLocation>
</comment>
<evidence type="ECO:0000256" key="5">
    <source>
        <dbReference type="ARBA" id="ARBA00022989"/>
    </source>
</evidence>
<feature type="transmembrane region" description="Helical" evidence="7">
    <location>
        <begin position="39"/>
        <end position="55"/>
    </location>
</feature>
<evidence type="ECO:0000256" key="1">
    <source>
        <dbReference type="ARBA" id="ARBA00004651"/>
    </source>
</evidence>
<feature type="transmembrane region" description="Helical" evidence="7">
    <location>
        <begin position="133"/>
        <end position="155"/>
    </location>
</feature>
<feature type="transmembrane region" description="Helical" evidence="7">
    <location>
        <begin position="161"/>
        <end position="184"/>
    </location>
</feature>
<dbReference type="PROSITE" id="PS50928">
    <property type="entry name" value="ABC_TM1"/>
    <property type="match status" value="1"/>
</dbReference>
<dbReference type="InterPro" id="IPR035906">
    <property type="entry name" value="MetI-like_sf"/>
</dbReference>
<dbReference type="SUPFAM" id="SSF161098">
    <property type="entry name" value="MetI-like"/>
    <property type="match status" value="1"/>
</dbReference>
<dbReference type="Gene3D" id="1.10.3720.10">
    <property type="entry name" value="MetI-like"/>
    <property type="match status" value="1"/>
</dbReference>
<dbReference type="AlphaFoldDB" id="A0A6N2TVQ2"/>
<evidence type="ECO:0000256" key="4">
    <source>
        <dbReference type="ARBA" id="ARBA00022692"/>
    </source>
</evidence>